<evidence type="ECO:0000313" key="2">
    <source>
        <dbReference type="EMBL" id="MCQ4042455.1"/>
    </source>
</evidence>
<sequence>MKTTPLNPAEIYVVEIVLFTIWFMAVRSKEIRVWMVVVIGVFFFEIGMTPVGYGVAWVVNGILHLFLP</sequence>
<protein>
    <submittedName>
        <fullName evidence="2">Uncharacterized protein</fullName>
    </submittedName>
</protein>
<dbReference type="RefSeq" id="WP_255926639.1">
    <property type="nucleotide sequence ID" value="NZ_JANFNH010000007.1"/>
</dbReference>
<keyword evidence="1" id="KW-0472">Membrane</keyword>
<keyword evidence="1" id="KW-1133">Transmembrane helix</keyword>
<evidence type="ECO:0000256" key="1">
    <source>
        <dbReference type="SAM" id="Phobius"/>
    </source>
</evidence>
<accession>A0ABT1PAR9</accession>
<organism evidence="2 3">
    <name type="scientific">Streptantibioticus rubrisoli</name>
    <dbReference type="NCBI Taxonomy" id="1387313"/>
    <lineage>
        <taxon>Bacteria</taxon>
        <taxon>Bacillati</taxon>
        <taxon>Actinomycetota</taxon>
        <taxon>Actinomycetes</taxon>
        <taxon>Kitasatosporales</taxon>
        <taxon>Streptomycetaceae</taxon>
        <taxon>Streptantibioticus</taxon>
    </lineage>
</organism>
<feature type="transmembrane region" description="Helical" evidence="1">
    <location>
        <begin position="6"/>
        <end position="26"/>
    </location>
</feature>
<reference evidence="2 3" key="1">
    <citation type="submission" date="2022-06" db="EMBL/GenBank/DDBJ databases">
        <title>Draft genome sequence of type strain Streptomyces rubrisoli DSM 42083.</title>
        <authorList>
            <person name="Duangmal K."/>
            <person name="Klaysubun C."/>
        </authorList>
    </citation>
    <scope>NUCLEOTIDE SEQUENCE [LARGE SCALE GENOMIC DNA]</scope>
    <source>
        <strain evidence="2 3">DSM 42083</strain>
    </source>
</reference>
<keyword evidence="3" id="KW-1185">Reference proteome</keyword>
<dbReference type="EMBL" id="JANFNH010000007">
    <property type="protein sequence ID" value="MCQ4042455.1"/>
    <property type="molecule type" value="Genomic_DNA"/>
</dbReference>
<keyword evidence="1" id="KW-0812">Transmembrane</keyword>
<evidence type="ECO:0000313" key="3">
    <source>
        <dbReference type="Proteomes" id="UP001206206"/>
    </source>
</evidence>
<proteinExistence type="predicted"/>
<feature type="transmembrane region" description="Helical" evidence="1">
    <location>
        <begin position="33"/>
        <end position="59"/>
    </location>
</feature>
<dbReference type="Proteomes" id="UP001206206">
    <property type="component" value="Unassembled WGS sequence"/>
</dbReference>
<comment type="caution">
    <text evidence="2">The sequence shown here is derived from an EMBL/GenBank/DDBJ whole genome shotgun (WGS) entry which is preliminary data.</text>
</comment>
<name>A0ABT1PAR9_9ACTN</name>
<gene>
    <name evidence="2" type="ORF">NON19_10505</name>
</gene>